<reference evidence="1 2" key="1">
    <citation type="submission" date="2019-05" db="EMBL/GenBank/DDBJ databases">
        <authorList>
            <consortium name="NARMS: The National Antimicrobial Resistance Monitoring System"/>
        </authorList>
    </citation>
    <scope>NUCLEOTIDE SEQUENCE [LARGE SCALE GENOMIC DNA]</scope>
    <source>
        <strain evidence="1 2">CVM N18EC122</strain>
    </source>
</reference>
<name>A0A8S7KAH3_ECOLX</name>
<accession>A0A8S7KAH3</accession>
<evidence type="ECO:0000313" key="2">
    <source>
        <dbReference type="Proteomes" id="UP000532204"/>
    </source>
</evidence>
<comment type="caution">
    <text evidence="1">The sequence shown here is derived from an EMBL/GenBank/DDBJ whole genome shotgun (WGS) entry which is preliminary data.</text>
</comment>
<dbReference type="Proteomes" id="UP000532204">
    <property type="component" value="Unassembled WGS sequence"/>
</dbReference>
<protein>
    <submittedName>
        <fullName evidence="1">DNA primase</fullName>
    </submittedName>
</protein>
<evidence type="ECO:0000313" key="1">
    <source>
        <dbReference type="EMBL" id="EFC9753013.1"/>
    </source>
</evidence>
<feature type="non-terminal residue" evidence="1">
    <location>
        <position position="48"/>
    </location>
</feature>
<dbReference type="AlphaFoldDB" id="A0A8S7KAH3"/>
<dbReference type="EMBL" id="AASEBA010000188">
    <property type="protein sequence ID" value="EFC9753013.1"/>
    <property type="molecule type" value="Genomic_DNA"/>
</dbReference>
<proteinExistence type="predicted"/>
<organism evidence="1 2">
    <name type="scientific">Escherichia coli</name>
    <dbReference type="NCBI Taxonomy" id="562"/>
    <lineage>
        <taxon>Bacteria</taxon>
        <taxon>Pseudomonadati</taxon>
        <taxon>Pseudomonadota</taxon>
        <taxon>Gammaproteobacteria</taxon>
        <taxon>Enterobacterales</taxon>
        <taxon>Enterobacteriaceae</taxon>
        <taxon>Escherichia</taxon>
    </lineage>
</organism>
<sequence>MKLAPNVKLLPKNKHTEAVIFAGDNAHSFAEHYMIAQAKKAGDPITPV</sequence>
<gene>
    <name evidence="1" type="ORF">E6D34_28290</name>
</gene>